<dbReference type="Proteomes" id="UP000824469">
    <property type="component" value="Unassembled WGS sequence"/>
</dbReference>
<feature type="non-terminal residue" evidence="1">
    <location>
        <position position="66"/>
    </location>
</feature>
<feature type="non-terminal residue" evidence="1">
    <location>
        <position position="1"/>
    </location>
</feature>
<evidence type="ECO:0000313" key="2">
    <source>
        <dbReference type="Proteomes" id="UP000824469"/>
    </source>
</evidence>
<accession>A0AA38GKS3</accession>
<comment type="caution">
    <text evidence="1">The sequence shown here is derived from an EMBL/GenBank/DDBJ whole genome shotgun (WGS) entry which is preliminary data.</text>
</comment>
<protein>
    <submittedName>
        <fullName evidence="1">Uncharacterized protein</fullName>
    </submittedName>
</protein>
<reference evidence="1 2" key="1">
    <citation type="journal article" date="2021" name="Nat. Plants">
        <title>The Taxus genome provides insights into paclitaxel biosynthesis.</title>
        <authorList>
            <person name="Xiong X."/>
            <person name="Gou J."/>
            <person name="Liao Q."/>
            <person name="Li Y."/>
            <person name="Zhou Q."/>
            <person name="Bi G."/>
            <person name="Li C."/>
            <person name="Du R."/>
            <person name="Wang X."/>
            <person name="Sun T."/>
            <person name="Guo L."/>
            <person name="Liang H."/>
            <person name="Lu P."/>
            <person name="Wu Y."/>
            <person name="Zhang Z."/>
            <person name="Ro D.K."/>
            <person name="Shang Y."/>
            <person name="Huang S."/>
            <person name="Yan J."/>
        </authorList>
    </citation>
    <scope>NUCLEOTIDE SEQUENCE [LARGE SCALE GENOMIC DNA]</scope>
    <source>
        <strain evidence="1">Ta-2019</strain>
    </source>
</reference>
<evidence type="ECO:0000313" key="1">
    <source>
        <dbReference type="EMBL" id="KAH9323383.1"/>
    </source>
</evidence>
<dbReference type="EMBL" id="JAHRHJ020000003">
    <property type="protein sequence ID" value="KAH9323383.1"/>
    <property type="molecule type" value="Genomic_DNA"/>
</dbReference>
<sequence>SSPSCNSPLQAKSGGCFRCFSARRNGELNYEPSSNLFHSKRKNVASRSLRKLVGAFQRKTEENNAL</sequence>
<keyword evidence="2" id="KW-1185">Reference proteome</keyword>
<gene>
    <name evidence="1" type="ORF">KI387_018022</name>
</gene>
<dbReference type="AlphaFoldDB" id="A0AA38GKS3"/>
<organism evidence="1 2">
    <name type="scientific">Taxus chinensis</name>
    <name type="common">Chinese yew</name>
    <name type="synonym">Taxus wallichiana var. chinensis</name>
    <dbReference type="NCBI Taxonomy" id="29808"/>
    <lineage>
        <taxon>Eukaryota</taxon>
        <taxon>Viridiplantae</taxon>
        <taxon>Streptophyta</taxon>
        <taxon>Embryophyta</taxon>
        <taxon>Tracheophyta</taxon>
        <taxon>Spermatophyta</taxon>
        <taxon>Pinopsida</taxon>
        <taxon>Pinidae</taxon>
        <taxon>Conifers II</taxon>
        <taxon>Cupressales</taxon>
        <taxon>Taxaceae</taxon>
        <taxon>Taxus</taxon>
    </lineage>
</organism>
<name>A0AA38GKS3_TAXCH</name>
<proteinExistence type="predicted"/>